<dbReference type="EMBL" id="CAKLPZ010000003">
    <property type="protein sequence ID" value="CAH1001764.1"/>
    <property type="molecule type" value="Genomic_DNA"/>
</dbReference>
<sequence length="501" mass="55986">MSAVPAPPQYTDLLRALTLGTARRELAPQIGEWLDSLAAIDPTADQAEQLLAALGLTERLHRLQPRPTGATKTPHPTPAAETRTPPSPRLARGLQLILEGTYPDLLDEAIDLVLARQTYVPSTLLPALHPRAAALLNDDYPRAQRYLEASGERGKWLAGQHPDWALLLPDYDYAPAYHHETQPARKASILANWRRVDPAAAREALAGTWPGQNARNQEVLLAGLRVGLSAADWSWLRDALTPKRKGVRRAVTELLLLAREPTALADFALLASVIVTERGALNLSLPTDELKDLFATYGGTKAPEALPHRLLRILPPRSWSELTALPLPAFWLGRTPLELRDAARAIVSFRDPDTVREFARFLVLEQPAGFPTEVGGEVIRLLPRADFDALYEELLSKFPNALQLRSLPRLLALSRDTPWSERLSKAMLLQLIDGLHSRQLDYSAQRELAQQWKWAIPLVDTAIFPWLRQQLHATTERYDAFGKLATEMLQTTAFRRELQRE</sequence>
<organism evidence="2 3">
    <name type="scientific">Neolewinella maritima</name>
    <dbReference type="NCBI Taxonomy" id="1383882"/>
    <lineage>
        <taxon>Bacteria</taxon>
        <taxon>Pseudomonadati</taxon>
        <taxon>Bacteroidota</taxon>
        <taxon>Saprospiria</taxon>
        <taxon>Saprospirales</taxon>
        <taxon>Lewinellaceae</taxon>
        <taxon>Neolewinella</taxon>
    </lineage>
</organism>
<protein>
    <submittedName>
        <fullName evidence="2">Uncharacterized protein</fullName>
    </submittedName>
</protein>
<proteinExistence type="predicted"/>
<dbReference type="InterPro" id="IPR043746">
    <property type="entry name" value="DUF5691"/>
</dbReference>
<evidence type="ECO:0000256" key="1">
    <source>
        <dbReference type="SAM" id="MobiDB-lite"/>
    </source>
</evidence>
<comment type="caution">
    <text evidence="2">The sequence shown here is derived from an EMBL/GenBank/DDBJ whole genome shotgun (WGS) entry which is preliminary data.</text>
</comment>
<name>A0ABM9B357_9BACT</name>
<feature type="region of interest" description="Disordered" evidence="1">
    <location>
        <begin position="62"/>
        <end position="88"/>
    </location>
</feature>
<keyword evidence="3" id="KW-1185">Reference proteome</keyword>
<dbReference type="Proteomes" id="UP000837803">
    <property type="component" value="Unassembled WGS sequence"/>
</dbReference>
<evidence type="ECO:0000313" key="2">
    <source>
        <dbReference type="EMBL" id="CAH1001764.1"/>
    </source>
</evidence>
<gene>
    <name evidence="2" type="ORF">LEM8419_02670</name>
</gene>
<evidence type="ECO:0000313" key="3">
    <source>
        <dbReference type="Proteomes" id="UP000837803"/>
    </source>
</evidence>
<accession>A0ABM9B357</accession>
<dbReference type="Pfam" id="PF18944">
    <property type="entry name" value="DUF5691"/>
    <property type="match status" value="1"/>
</dbReference>
<reference evidence="2" key="1">
    <citation type="submission" date="2021-12" db="EMBL/GenBank/DDBJ databases">
        <authorList>
            <person name="Rodrigo-Torres L."/>
            <person name="Arahal R. D."/>
            <person name="Lucena T."/>
        </authorList>
    </citation>
    <scope>NUCLEOTIDE SEQUENCE</scope>
    <source>
        <strain evidence="2">CECT 8419</strain>
    </source>
</reference>